<comment type="miscellaneous">
    <text evidence="10">In the RecBCD complex, RecB has a slow 3'-5' helicase, an exonuclease activity and loads RecA onto ssDNA, RecD has a fast 5'-3' helicase activity, while RecC stimulates the ATPase and processivity of the RecB helicase and contributes to recognition of the Chi site.</text>
</comment>
<dbReference type="Proteomes" id="UP000040841">
    <property type="component" value="Unassembled WGS sequence"/>
</dbReference>
<dbReference type="GO" id="GO:0009338">
    <property type="term" value="C:exodeoxyribonuclease V complex"/>
    <property type="evidence" value="ECO:0007669"/>
    <property type="project" value="InterPro"/>
</dbReference>
<dbReference type="GO" id="GO:0003677">
    <property type="term" value="F:DNA binding"/>
    <property type="evidence" value="ECO:0007669"/>
    <property type="project" value="UniProtKB-UniRule"/>
</dbReference>
<organism evidence="12 13">
    <name type="scientific">Yersinia mollaretii</name>
    <dbReference type="NCBI Taxonomy" id="33060"/>
    <lineage>
        <taxon>Bacteria</taxon>
        <taxon>Pseudomonadati</taxon>
        <taxon>Pseudomonadota</taxon>
        <taxon>Gammaproteobacteria</taxon>
        <taxon>Enterobacterales</taxon>
        <taxon>Yersiniaceae</taxon>
        <taxon>Yersinia</taxon>
    </lineage>
</organism>
<keyword evidence="4 10" id="KW-0378">Hydrolase</keyword>
<keyword evidence="9 10" id="KW-0234">DNA repair</keyword>
<keyword evidence="5 10" id="KW-0347">Helicase</keyword>
<comment type="similarity">
    <text evidence="10">Belongs to the RecC family.</text>
</comment>
<evidence type="ECO:0000256" key="7">
    <source>
        <dbReference type="ARBA" id="ARBA00022840"/>
    </source>
</evidence>
<evidence type="ECO:0000256" key="5">
    <source>
        <dbReference type="ARBA" id="ARBA00022806"/>
    </source>
</evidence>
<dbReference type="Gene3D" id="3.40.50.300">
    <property type="entry name" value="P-loop containing nucleotide triphosphate hydrolases"/>
    <property type="match status" value="2"/>
</dbReference>
<reference evidence="12 13" key="1">
    <citation type="submission" date="2015-03" db="EMBL/GenBank/DDBJ databases">
        <authorList>
            <consortium name="Pathogen Informatics"/>
            <person name="Murphy D."/>
        </authorList>
    </citation>
    <scope>NUCLEOTIDE SEQUENCE [LARGE SCALE GENOMIC DNA]</scope>
    <source>
        <strain evidence="12 13">FE82747</strain>
    </source>
</reference>
<evidence type="ECO:0000256" key="3">
    <source>
        <dbReference type="ARBA" id="ARBA00022763"/>
    </source>
</evidence>
<keyword evidence="8 10" id="KW-0238">DNA-binding</keyword>
<keyword evidence="7 10" id="KW-0067">ATP-binding</keyword>
<dbReference type="PIRSF" id="PIRSF000980">
    <property type="entry name" value="RecC"/>
    <property type="match status" value="1"/>
</dbReference>
<evidence type="ECO:0000256" key="2">
    <source>
        <dbReference type="ARBA" id="ARBA00022741"/>
    </source>
</evidence>
<dbReference type="InterPro" id="IPR013986">
    <property type="entry name" value="DExx_box_DNA_helicase_dom_sf"/>
</dbReference>
<evidence type="ECO:0000259" key="11">
    <source>
        <dbReference type="Pfam" id="PF17946"/>
    </source>
</evidence>
<evidence type="ECO:0000256" key="10">
    <source>
        <dbReference type="HAMAP-Rule" id="MF_01486"/>
    </source>
</evidence>
<dbReference type="NCBIfam" id="TIGR01450">
    <property type="entry name" value="recC"/>
    <property type="match status" value="1"/>
</dbReference>
<accession>A0AA36LRX0</accession>
<dbReference type="EMBL" id="CQBM01000005">
    <property type="protein sequence ID" value="CNI16272.1"/>
    <property type="molecule type" value="Genomic_DNA"/>
</dbReference>
<name>A0AA36LRX0_YERMO</name>
<dbReference type="GO" id="GO:0000724">
    <property type="term" value="P:double-strand break repair via homologous recombination"/>
    <property type="evidence" value="ECO:0007669"/>
    <property type="project" value="UniProtKB-UniRule"/>
</dbReference>
<dbReference type="InterPro" id="IPR011335">
    <property type="entry name" value="Restrct_endonuc-II-like"/>
</dbReference>
<dbReference type="GO" id="GO:0005524">
    <property type="term" value="F:ATP binding"/>
    <property type="evidence" value="ECO:0007669"/>
    <property type="project" value="UniProtKB-UniRule"/>
</dbReference>
<protein>
    <recommendedName>
        <fullName evidence="10">RecBCD enzyme subunit RecC</fullName>
    </recommendedName>
    <alternativeName>
        <fullName evidence="10">Exonuclease V subunit RecC</fullName>
        <shortName evidence="10">ExoV subunit RecC</shortName>
    </alternativeName>
    <alternativeName>
        <fullName evidence="10">Helicase/nuclease RecBCD subunit RecC</fullName>
    </alternativeName>
</protein>
<evidence type="ECO:0000313" key="12">
    <source>
        <dbReference type="EMBL" id="CNI16272.1"/>
    </source>
</evidence>
<keyword evidence="3 10" id="KW-0227">DNA damage</keyword>
<dbReference type="InterPro" id="IPR027417">
    <property type="entry name" value="P-loop_NTPase"/>
</dbReference>
<dbReference type="HAMAP" id="MF_01486">
    <property type="entry name" value="RecC"/>
    <property type="match status" value="1"/>
</dbReference>
<evidence type="ECO:0000256" key="9">
    <source>
        <dbReference type="ARBA" id="ARBA00023204"/>
    </source>
</evidence>
<dbReference type="RefSeq" id="WP_049678705.1">
    <property type="nucleotide sequence ID" value="NZ_CABMMJ010000005.1"/>
</dbReference>
<feature type="domain" description="RecC C-terminal" evidence="11">
    <location>
        <begin position="847"/>
        <end position="1065"/>
    </location>
</feature>
<keyword evidence="6 10" id="KW-0269">Exonuclease</keyword>
<proteinExistence type="inferred from homology"/>
<dbReference type="Gene3D" id="1.10.10.160">
    <property type="match status" value="1"/>
</dbReference>
<comment type="function">
    <text evidence="10">A helicase/nuclease that prepares dsDNA breaks (DSB) for recombinational DNA repair. Binds to DSBs and unwinds DNA via a highly rapid and processive ATP-dependent bidirectional helicase activity. Unwinds dsDNA until it encounters a Chi (crossover hotspot instigator) sequence from the 3' direction. Cuts ssDNA a few nucleotides 3' to the Chi site. The properties and activities of the enzyme are changed at Chi. The Chi-altered holoenzyme produces a long 3'-ssDNA overhang and facilitates RecA-binding to the ssDNA for homologous DNA recombination and repair. Holoenzyme degrades any linearized DNA that is unable to undergo homologous recombination. In the holoenzyme this subunit recognizes the wild-type Chi sequence, and when added to isolated RecB increases its ATP-dependent helicase processivity.</text>
</comment>
<evidence type="ECO:0000256" key="1">
    <source>
        <dbReference type="ARBA" id="ARBA00022722"/>
    </source>
</evidence>
<dbReference type="AlphaFoldDB" id="A0AA36LRX0"/>
<evidence type="ECO:0000313" key="13">
    <source>
        <dbReference type="Proteomes" id="UP000040841"/>
    </source>
</evidence>
<evidence type="ECO:0000256" key="6">
    <source>
        <dbReference type="ARBA" id="ARBA00022839"/>
    </source>
</evidence>
<dbReference type="FunFam" id="3.40.50.300:FF:001153">
    <property type="entry name" value="RecBCD enzyme subunit RecC"/>
    <property type="match status" value="1"/>
</dbReference>
<evidence type="ECO:0000256" key="4">
    <source>
        <dbReference type="ARBA" id="ARBA00022801"/>
    </source>
</evidence>
<comment type="subunit">
    <text evidence="10">Heterotrimer of RecB, RecC and RecD. All subunits contribute to DNA-binding.</text>
</comment>
<dbReference type="Gene3D" id="3.40.50.10930">
    <property type="match status" value="1"/>
</dbReference>
<keyword evidence="1 10" id="KW-0540">Nuclease</keyword>
<dbReference type="SUPFAM" id="SSF52540">
    <property type="entry name" value="P-loop containing nucleoside triphosphate hydrolases"/>
    <property type="match status" value="2"/>
</dbReference>
<dbReference type="Pfam" id="PF17946">
    <property type="entry name" value="RecC_C"/>
    <property type="match status" value="1"/>
</dbReference>
<gene>
    <name evidence="10 12" type="primary">recC</name>
    <name evidence="12" type="ORF">ERS008502_02433</name>
</gene>
<dbReference type="SUPFAM" id="SSF52980">
    <property type="entry name" value="Restriction endonuclease-like"/>
    <property type="match status" value="1"/>
</dbReference>
<evidence type="ECO:0000256" key="8">
    <source>
        <dbReference type="ARBA" id="ARBA00023125"/>
    </source>
</evidence>
<dbReference type="GO" id="GO:0008854">
    <property type="term" value="F:exodeoxyribonuclease V activity"/>
    <property type="evidence" value="ECO:0007669"/>
    <property type="project" value="InterPro"/>
</dbReference>
<dbReference type="InterPro" id="IPR006697">
    <property type="entry name" value="RecC"/>
</dbReference>
<dbReference type="PANTHER" id="PTHR30591">
    <property type="entry name" value="RECBCD ENZYME SUBUNIT RECC"/>
    <property type="match status" value="1"/>
</dbReference>
<dbReference type="GO" id="GO:0003678">
    <property type="term" value="F:DNA helicase activity"/>
    <property type="evidence" value="ECO:0007669"/>
    <property type="project" value="UniProtKB-UniRule"/>
</dbReference>
<dbReference type="CDD" id="cd22353">
    <property type="entry name" value="RecC_C-like"/>
    <property type="match status" value="1"/>
</dbReference>
<keyword evidence="2 10" id="KW-0547">Nucleotide-binding</keyword>
<dbReference type="PANTHER" id="PTHR30591:SF1">
    <property type="entry name" value="RECBCD ENZYME SUBUNIT RECC"/>
    <property type="match status" value="1"/>
</dbReference>
<comment type="caution">
    <text evidence="12">The sequence shown here is derived from an EMBL/GenBank/DDBJ whole genome shotgun (WGS) entry which is preliminary data.</text>
</comment>
<sequence length="1138" mass="130708">MFTVYHSNQLDLLKALTTALIEREPLDNPFQQEVVLVQSPGMAQWLQMQLAQQFTIAANIEFPLPATFIWDMFTRVLPGIPKESAFSKDAMTWKLMWLLPDLLDDPVFLPMKRYLSDDGDKRKIHQLAARVADLFDQYLVYRPEWLEAWERGQLIENLDDAQQWQAKLWVELTRYTRELEQPEWHRANLYQRFIRTLLDSDVCPAGLPKRVFICGISALPPIYLQALQALGKHIDIHLMFTNPCRYFWGDIQDYAFLAKLQSRKRRHYRESIEGKLLRGESLEGESVEVSLFRHPEQAEQLFNADGEQDLSNPLLASWGRLGRDHMYLLSQVDDIQEVHAFVDIEPDNLLHGIQHDMLELEDHAIMGTTPETLAHSDQKRLLDLADRSLSLHVCHSPQREVEVLQDNLLRLLATDPELTPRDIIVMVADIDSYTPYIQATLGNATGERYLPFAISDRKASQAHPALQAFIALLDLPQSRFTSEQVLALLEVPALANKFGITEDGLRRLRQWVGESGIRWGLDDDNVRELSLPATGQHTWHFGLTRMLLGYAMDSAAGDWQGVLPYDESSGLAAELAGQLADMLMQLSQWRLLLSESRSLSDWLPMCRSLLDTFFESDSETEAVLVLIEQQWQKVIGYGIAAQYPDLVPLNLLRDELASRLDNERISQRFLAGPINFCTLMPMRSIPFKVVCLLGMNDGIYPRTLPPLGFDLMAKQVRRGDRSRRDDDRYLFLEALLSAQQQLYISYIGRSIQDNSKRYPSVLVSELIEYISQSYHLPGDEGLSADESAKRVIKHLLCLHARMPFSAENFIKNSELQSYAAEWLPSAESKGVAHPEFNQPLPAEHLPEMTLDELIRFYRHPVRAFFQLRLGVNFVIEETELPDEEPFTLDNLNRYQFNTQLLNALIEDGDISTVFTRARAAGSLPYGSFGELYWESQQEEMVPLADQIRGERKESHSIELNIEFGDTTLTGWIHQVQEDGLIRWRPAALTAVDGLLLWIEHLVFCVAGGEGESRMYGRKGTAWRYDALDCDEARQYLQQLITGYQQGMCEPLLLLSKSGWAWLSQCFDRESGQILWDDETQTRARMKLLQVWQGDQRVAGEGEDHYVQRVLRLMDNQHLDMILHETERYLLPIARHNKA</sequence>
<dbReference type="Gene3D" id="1.10.10.990">
    <property type="match status" value="1"/>
</dbReference>
<dbReference type="InterPro" id="IPR041500">
    <property type="entry name" value="RecC_C"/>
</dbReference>
<dbReference type="NCBIfam" id="NF008289">
    <property type="entry name" value="PRK11069.1"/>
    <property type="match status" value="1"/>
</dbReference>
<dbReference type="Pfam" id="PF04257">
    <property type="entry name" value="Exonuc_V_gamma"/>
    <property type="match status" value="1"/>
</dbReference>